<reference evidence="1 2" key="1">
    <citation type="submission" date="2016-02" db="EMBL/GenBank/DDBJ databases">
        <title>Genome analysis of coral dinoflagellate symbionts highlights evolutionary adaptations to a symbiotic lifestyle.</title>
        <authorList>
            <person name="Aranda M."/>
            <person name="Li Y."/>
            <person name="Liew Y.J."/>
            <person name="Baumgarten S."/>
            <person name="Simakov O."/>
            <person name="Wilson M."/>
            <person name="Piel J."/>
            <person name="Ashoor H."/>
            <person name="Bougouffa S."/>
            <person name="Bajic V.B."/>
            <person name="Ryu T."/>
            <person name="Ravasi T."/>
            <person name="Bayer T."/>
            <person name="Micklem G."/>
            <person name="Kim H."/>
            <person name="Bhak J."/>
            <person name="Lajeunesse T.C."/>
            <person name="Voolstra C.R."/>
        </authorList>
    </citation>
    <scope>NUCLEOTIDE SEQUENCE [LARGE SCALE GENOMIC DNA]</scope>
    <source>
        <strain evidence="1 2">CCMP2467</strain>
    </source>
</reference>
<accession>A0A1Q9E558</accession>
<proteinExistence type="predicted"/>
<evidence type="ECO:0000313" key="1">
    <source>
        <dbReference type="EMBL" id="OLQ02560.1"/>
    </source>
</evidence>
<protein>
    <submittedName>
        <fullName evidence="1">Uncharacterized protein</fullName>
    </submittedName>
</protein>
<gene>
    <name evidence="1" type="ORF">AK812_SmicGene14585</name>
</gene>
<dbReference type="OrthoDB" id="425843at2759"/>
<dbReference type="AlphaFoldDB" id="A0A1Q9E558"/>
<dbReference type="EMBL" id="LSRX01000261">
    <property type="protein sequence ID" value="OLQ02560.1"/>
    <property type="molecule type" value="Genomic_DNA"/>
</dbReference>
<dbReference type="PANTHER" id="PTHR35748">
    <property type="entry name" value="OS05G0358400 PROTEIN"/>
    <property type="match status" value="1"/>
</dbReference>
<keyword evidence="2" id="KW-1185">Reference proteome</keyword>
<name>A0A1Q9E558_SYMMI</name>
<sequence length="270" mass="29428">MRPHAGPAEAEVVTVAGVGSLVSEASARESFDFSNFRVGEVRGWRRSFCQSNWVNVASGGVSLESNEVAALAMVPAADYVSHVALLDVAPSELPGFYEREAGYRILWVSFSVKGQDGSVIEEGQALMCAACDDDAEADRLWAPDGEMARRCEDQSYVREWMSRALRPMWPAPQADMPLRPCDCAGTAQSVEARLSPPISLEELPRRLVPGLPLYPAPGYLRDCAQAHEAAGLLQHLLDSTCLSDRRTTLTDYLAANPGLDEYIRVRVPSS</sequence>
<organism evidence="1 2">
    <name type="scientific">Symbiodinium microadriaticum</name>
    <name type="common">Dinoflagellate</name>
    <name type="synonym">Zooxanthella microadriatica</name>
    <dbReference type="NCBI Taxonomy" id="2951"/>
    <lineage>
        <taxon>Eukaryota</taxon>
        <taxon>Sar</taxon>
        <taxon>Alveolata</taxon>
        <taxon>Dinophyceae</taxon>
        <taxon>Suessiales</taxon>
        <taxon>Symbiodiniaceae</taxon>
        <taxon>Symbiodinium</taxon>
    </lineage>
</organism>
<evidence type="ECO:0000313" key="2">
    <source>
        <dbReference type="Proteomes" id="UP000186817"/>
    </source>
</evidence>
<dbReference type="Proteomes" id="UP000186817">
    <property type="component" value="Unassembled WGS sequence"/>
</dbReference>
<dbReference type="OMA" id="GEMARRC"/>
<dbReference type="PANTHER" id="PTHR35748:SF1">
    <property type="entry name" value="OS05G0358400 PROTEIN"/>
    <property type="match status" value="1"/>
</dbReference>
<comment type="caution">
    <text evidence="1">The sequence shown here is derived from an EMBL/GenBank/DDBJ whole genome shotgun (WGS) entry which is preliminary data.</text>
</comment>